<feature type="transmembrane region" description="Helical" evidence="7">
    <location>
        <begin position="301"/>
        <end position="321"/>
    </location>
</feature>
<dbReference type="Proteomes" id="UP000199651">
    <property type="component" value="Unassembled WGS sequence"/>
</dbReference>
<feature type="region of interest" description="Disordered" evidence="8">
    <location>
        <begin position="1"/>
        <end position="23"/>
    </location>
</feature>
<comment type="subcellular location">
    <subcellularLocation>
        <location evidence="1 7">Cell membrane</location>
        <topology evidence="1 7">Multi-pass membrane protein</topology>
    </subcellularLocation>
</comment>
<feature type="transmembrane region" description="Helical" evidence="7">
    <location>
        <begin position="33"/>
        <end position="62"/>
    </location>
</feature>
<evidence type="ECO:0000256" key="3">
    <source>
        <dbReference type="ARBA" id="ARBA00022475"/>
    </source>
</evidence>
<evidence type="ECO:0000256" key="5">
    <source>
        <dbReference type="ARBA" id="ARBA00022989"/>
    </source>
</evidence>
<keyword evidence="2 7" id="KW-0813">Transport</keyword>
<dbReference type="GO" id="GO:0055085">
    <property type="term" value="P:transmembrane transport"/>
    <property type="evidence" value="ECO:0007669"/>
    <property type="project" value="InterPro"/>
</dbReference>
<feature type="domain" description="ABC transmembrane type-1" evidence="9">
    <location>
        <begin position="93"/>
        <end position="320"/>
    </location>
</feature>
<dbReference type="SUPFAM" id="SSF161098">
    <property type="entry name" value="MetI-like"/>
    <property type="match status" value="1"/>
</dbReference>
<keyword evidence="11" id="KW-1185">Reference proteome</keyword>
<name>A0A1H0VNV8_9PSEU</name>
<evidence type="ECO:0000313" key="11">
    <source>
        <dbReference type="Proteomes" id="UP000199651"/>
    </source>
</evidence>
<feature type="transmembrane region" description="Helical" evidence="7">
    <location>
        <begin position="183"/>
        <end position="203"/>
    </location>
</feature>
<evidence type="ECO:0000256" key="8">
    <source>
        <dbReference type="SAM" id="MobiDB-lite"/>
    </source>
</evidence>
<feature type="transmembrane region" description="Helical" evidence="7">
    <location>
        <begin position="97"/>
        <end position="118"/>
    </location>
</feature>
<sequence length="334" mass="36391">MAATITGVTRPAVPSRGVPHRRRADRRRWRHRLTVLSFLAPALIGISVFLIYPLLSAIYFSFTRFDLLTAPVWVGLRNYEHLFGSDQTAWKAAANTLWLVVFLVPARMLAALGTAMLLTTVKRGGSVFRIIFYLPALAPPVAATIAFVFLFNPATGPVNELLAVFGVDGPLWFDSPEWAKPSLVLLGTWAVGDLMVIFLAGLLDVPKPLYEAASIDGASSWQKFRFITLPSISPVLMFAGITGVIQTLQFFTQAAVAASVASGQATTGGGISSTFGYPDQALLTYPMHLYVSGFRFYDMGYANALAVMLFLVAFAVTLVLLRRFRVFVTGGERG</sequence>
<comment type="similarity">
    <text evidence="7">Belongs to the binding-protein-dependent transport system permease family.</text>
</comment>
<organism evidence="10 11">
    <name type="scientific">Actinokineospora alba</name>
    <dbReference type="NCBI Taxonomy" id="504798"/>
    <lineage>
        <taxon>Bacteria</taxon>
        <taxon>Bacillati</taxon>
        <taxon>Actinomycetota</taxon>
        <taxon>Actinomycetes</taxon>
        <taxon>Pseudonocardiales</taxon>
        <taxon>Pseudonocardiaceae</taxon>
        <taxon>Actinokineospora</taxon>
    </lineage>
</organism>
<reference evidence="11" key="1">
    <citation type="submission" date="2016-10" db="EMBL/GenBank/DDBJ databases">
        <authorList>
            <person name="Varghese N."/>
            <person name="Submissions S."/>
        </authorList>
    </citation>
    <scope>NUCLEOTIDE SEQUENCE [LARGE SCALE GENOMIC DNA]</scope>
    <source>
        <strain evidence="11">IBRC-M 10655</strain>
    </source>
</reference>
<keyword evidence="3" id="KW-1003">Cell membrane</keyword>
<protein>
    <submittedName>
        <fullName evidence="10">Carbohydrate ABC transporter membrane protein 1, CUT1 family</fullName>
    </submittedName>
</protein>
<dbReference type="GO" id="GO:0005886">
    <property type="term" value="C:plasma membrane"/>
    <property type="evidence" value="ECO:0007669"/>
    <property type="project" value="UniProtKB-SubCell"/>
</dbReference>
<keyword evidence="6 7" id="KW-0472">Membrane</keyword>
<proteinExistence type="inferred from homology"/>
<evidence type="ECO:0000256" key="1">
    <source>
        <dbReference type="ARBA" id="ARBA00004651"/>
    </source>
</evidence>
<dbReference type="OrthoDB" id="4053402at2"/>
<keyword evidence="4 7" id="KW-0812">Transmembrane</keyword>
<dbReference type="CDD" id="cd06261">
    <property type="entry name" value="TM_PBP2"/>
    <property type="match status" value="1"/>
</dbReference>
<evidence type="ECO:0000259" key="9">
    <source>
        <dbReference type="PROSITE" id="PS50928"/>
    </source>
</evidence>
<gene>
    <name evidence="10" type="ORF">SAMN05192558_1155</name>
</gene>
<feature type="transmembrane region" description="Helical" evidence="7">
    <location>
        <begin position="130"/>
        <end position="151"/>
    </location>
</feature>
<feature type="transmembrane region" description="Helical" evidence="7">
    <location>
        <begin position="224"/>
        <end position="245"/>
    </location>
</feature>
<dbReference type="InterPro" id="IPR051393">
    <property type="entry name" value="ABC_transporter_permease"/>
</dbReference>
<dbReference type="PANTHER" id="PTHR30193">
    <property type="entry name" value="ABC TRANSPORTER PERMEASE PROTEIN"/>
    <property type="match status" value="1"/>
</dbReference>
<dbReference type="InterPro" id="IPR000515">
    <property type="entry name" value="MetI-like"/>
</dbReference>
<keyword evidence="5 7" id="KW-1133">Transmembrane helix</keyword>
<dbReference type="InterPro" id="IPR035906">
    <property type="entry name" value="MetI-like_sf"/>
</dbReference>
<dbReference type="Gene3D" id="1.10.3720.10">
    <property type="entry name" value="MetI-like"/>
    <property type="match status" value="1"/>
</dbReference>
<dbReference type="AlphaFoldDB" id="A0A1H0VNV8"/>
<dbReference type="EMBL" id="FNJB01000015">
    <property type="protein sequence ID" value="SDP80282.1"/>
    <property type="molecule type" value="Genomic_DNA"/>
</dbReference>
<dbReference type="Pfam" id="PF00528">
    <property type="entry name" value="BPD_transp_1"/>
    <property type="match status" value="1"/>
</dbReference>
<evidence type="ECO:0000256" key="4">
    <source>
        <dbReference type="ARBA" id="ARBA00022692"/>
    </source>
</evidence>
<dbReference type="PROSITE" id="PS50928">
    <property type="entry name" value="ABC_TM1"/>
    <property type="match status" value="1"/>
</dbReference>
<dbReference type="PANTHER" id="PTHR30193:SF1">
    <property type="entry name" value="ABC TRANSPORTER PERMEASE PROTEIN YESP-RELATED"/>
    <property type="match status" value="1"/>
</dbReference>
<evidence type="ECO:0000256" key="6">
    <source>
        <dbReference type="ARBA" id="ARBA00023136"/>
    </source>
</evidence>
<evidence type="ECO:0000256" key="2">
    <source>
        <dbReference type="ARBA" id="ARBA00022448"/>
    </source>
</evidence>
<evidence type="ECO:0000313" key="10">
    <source>
        <dbReference type="EMBL" id="SDP80282.1"/>
    </source>
</evidence>
<evidence type="ECO:0000256" key="7">
    <source>
        <dbReference type="RuleBase" id="RU363032"/>
    </source>
</evidence>
<dbReference type="STRING" id="504798.SAMN05421871_104356"/>
<accession>A0A1H0VNV8</accession>